<protein>
    <submittedName>
        <fullName evidence="13">Porin</fullName>
    </submittedName>
</protein>
<dbReference type="Gene3D" id="2.40.160.10">
    <property type="entry name" value="Porin"/>
    <property type="match status" value="1"/>
</dbReference>
<evidence type="ECO:0000256" key="10">
    <source>
        <dbReference type="ARBA" id="ARBA00023237"/>
    </source>
</evidence>
<dbReference type="PANTHER" id="PTHR34501:SF9">
    <property type="entry name" value="MAJOR OUTER MEMBRANE PROTEIN P.IA"/>
    <property type="match status" value="1"/>
</dbReference>
<feature type="chain" id="PRO_5046090712" evidence="11">
    <location>
        <begin position="26"/>
        <end position="358"/>
    </location>
</feature>
<keyword evidence="7" id="KW-0406">Ion transport</keyword>
<keyword evidence="3" id="KW-0813">Transport</keyword>
<evidence type="ECO:0000256" key="9">
    <source>
        <dbReference type="ARBA" id="ARBA00023136"/>
    </source>
</evidence>
<keyword evidence="6 11" id="KW-0732">Signal</keyword>
<dbReference type="PANTHER" id="PTHR34501">
    <property type="entry name" value="PROTEIN YDDL-RELATED"/>
    <property type="match status" value="1"/>
</dbReference>
<dbReference type="CDD" id="cd00342">
    <property type="entry name" value="gram_neg_porins"/>
    <property type="match status" value="1"/>
</dbReference>
<keyword evidence="10" id="KW-0998">Cell outer membrane</keyword>
<evidence type="ECO:0000256" key="4">
    <source>
        <dbReference type="ARBA" id="ARBA00022452"/>
    </source>
</evidence>
<evidence type="ECO:0000256" key="6">
    <source>
        <dbReference type="ARBA" id="ARBA00022729"/>
    </source>
</evidence>
<proteinExistence type="predicted"/>
<accession>A0ABX5KBS5</accession>
<dbReference type="Pfam" id="PF13609">
    <property type="entry name" value="Porin_4"/>
    <property type="match status" value="1"/>
</dbReference>
<gene>
    <name evidence="13" type="ORF">C7402_122115</name>
</gene>
<comment type="caution">
    <text evidence="13">The sequence shown here is derived from an EMBL/GenBank/DDBJ whole genome shotgun (WGS) entry which is preliminary data.</text>
</comment>
<feature type="signal peptide" evidence="11">
    <location>
        <begin position="1"/>
        <end position="25"/>
    </location>
</feature>
<evidence type="ECO:0000313" key="13">
    <source>
        <dbReference type="EMBL" id="PVX73225.1"/>
    </source>
</evidence>
<evidence type="ECO:0000256" key="2">
    <source>
        <dbReference type="ARBA" id="ARBA00011233"/>
    </source>
</evidence>
<dbReference type="SUPFAM" id="SSF56935">
    <property type="entry name" value="Porins"/>
    <property type="match status" value="1"/>
</dbReference>
<evidence type="ECO:0000256" key="11">
    <source>
        <dbReference type="SAM" id="SignalP"/>
    </source>
</evidence>
<evidence type="ECO:0000259" key="12">
    <source>
        <dbReference type="Pfam" id="PF13609"/>
    </source>
</evidence>
<comment type="subunit">
    <text evidence="2">Homotrimer.</text>
</comment>
<dbReference type="PRINTS" id="PR00184">
    <property type="entry name" value="NEISSPPORIN"/>
</dbReference>
<evidence type="ECO:0000256" key="1">
    <source>
        <dbReference type="ARBA" id="ARBA00004571"/>
    </source>
</evidence>
<dbReference type="InterPro" id="IPR050298">
    <property type="entry name" value="Gram-neg_bact_OMP"/>
</dbReference>
<comment type="subcellular location">
    <subcellularLocation>
        <location evidence="1">Cell outer membrane</location>
        <topology evidence="1">Multi-pass membrane protein</topology>
    </subcellularLocation>
</comment>
<evidence type="ECO:0000256" key="3">
    <source>
        <dbReference type="ARBA" id="ARBA00022448"/>
    </source>
</evidence>
<keyword evidence="8" id="KW-0626">Porin</keyword>
<evidence type="ECO:0000256" key="5">
    <source>
        <dbReference type="ARBA" id="ARBA00022692"/>
    </source>
</evidence>
<organism evidence="13 14">
    <name type="scientific">Paraburkholderia unamae</name>
    <dbReference type="NCBI Taxonomy" id="219649"/>
    <lineage>
        <taxon>Bacteria</taxon>
        <taxon>Pseudomonadati</taxon>
        <taxon>Pseudomonadota</taxon>
        <taxon>Betaproteobacteria</taxon>
        <taxon>Burkholderiales</taxon>
        <taxon>Burkholderiaceae</taxon>
        <taxon>Paraburkholderia</taxon>
    </lineage>
</organism>
<dbReference type="Proteomes" id="UP000245712">
    <property type="component" value="Unassembled WGS sequence"/>
</dbReference>
<keyword evidence="5" id="KW-0812">Transmembrane</keyword>
<dbReference type="EMBL" id="QEOB01000022">
    <property type="protein sequence ID" value="PVX73225.1"/>
    <property type="molecule type" value="Genomic_DNA"/>
</dbReference>
<dbReference type="InterPro" id="IPR002299">
    <property type="entry name" value="Porin_Neis"/>
</dbReference>
<name>A0ABX5KBS5_9BURK</name>
<keyword evidence="4" id="KW-1134">Transmembrane beta strand</keyword>
<evidence type="ECO:0000256" key="7">
    <source>
        <dbReference type="ARBA" id="ARBA00023065"/>
    </source>
</evidence>
<evidence type="ECO:0000256" key="8">
    <source>
        <dbReference type="ARBA" id="ARBA00023114"/>
    </source>
</evidence>
<dbReference type="RefSeq" id="WP_112178155.1">
    <property type="nucleotide sequence ID" value="NZ_QEOB01000022.1"/>
</dbReference>
<keyword evidence="14" id="KW-1185">Reference proteome</keyword>
<reference evidence="13 14" key="1">
    <citation type="submission" date="2018-05" db="EMBL/GenBank/DDBJ databases">
        <title>Genomic Encyclopedia of Type Strains, Phase IV (KMG-V): Genome sequencing to study the core and pangenomes of soil and plant-associated prokaryotes.</title>
        <authorList>
            <person name="Whitman W."/>
        </authorList>
    </citation>
    <scope>NUCLEOTIDE SEQUENCE [LARGE SCALE GENOMIC DNA]</scope>
    <source>
        <strain evidence="13 14">SCZa-39</strain>
    </source>
</reference>
<keyword evidence="9" id="KW-0472">Membrane</keyword>
<dbReference type="InterPro" id="IPR023614">
    <property type="entry name" value="Porin_dom_sf"/>
</dbReference>
<sequence length="358" mass="37431">MGEVRKVVSMSLLATGFLLANEVHAQSSVTLYGIADTALLYTSKSLNPQTGANAGSQYSLLNSGSYPSLFGLSGTEDLGGGFQTKFKLESGIDLTNGGFGNSNGNLFGRQAWVSLASPYGELKAGVQFSPLFNAGYATDARGYSMFGSGLVTYIDNVLGTSIFNSNAISYTSPNLWGLQGSVMLAMGGQAGDFQAGRQYGASLIYQNGSLTAAAAFYDGNAGGTVSTVPPTNVAFIGRLLGISYHFGSLTTSASVVNYKVAGSFNNYVVSGGMQYFVLPQLIVDGGVYWTSDRNETTNHSILAAVGAQYLLSKRSAVYTQVGFVNNHGKMNTGLAVNNALYGVTGNTVGVTIGLRHMF</sequence>
<feature type="domain" description="Porin" evidence="12">
    <location>
        <begin position="20"/>
        <end position="328"/>
    </location>
</feature>
<evidence type="ECO:0000313" key="14">
    <source>
        <dbReference type="Proteomes" id="UP000245712"/>
    </source>
</evidence>
<dbReference type="InterPro" id="IPR033900">
    <property type="entry name" value="Gram_neg_porin_domain"/>
</dbReference>